<dbReference type="Pfam" id="PF00173">
    <property type="entry name" value="Cyt-b5"/>
    <property type="match status" value="1"/>
</dbReference>
<dbReference type="EC" id="1.3.1.6" evidence="16"/>
<dbReference type="FunFam" id="3.90.700.10:FF:000007">
    <property type="entry name" value="NADH-dependent fumarate reductase"/>
    <property type="match status" value="1"/>
</dbReference>
<keyword evidence="7" id="KW-0256">Endoplasmic reticulum</keyword>
<keyword evidence="4" id="KW-0813">Transport</keyword>
<keyword evidence="9" id="KW-0249">Electron transport</keyword>
<evidence type="ECO:0000256" key="4">
    <source>
        <dbReference type="ARBA" id="ARBA00022448"/>
    </source>
</evidence>
<evidence type="ECO:0000256" key="9">
    <source>
        <dbReference type="ARBA" id="ARBA00022982"/>
    </source>
</evidence>
<dbReference type="InterPro" id="IPR050315">
    <property type="entry name" value="FAD-oxidoreductase_2"/>
</dbReference>
<dbReference type="GO" id="GO:0034975">
    <property type="term" value="P:protein folding in endoplasmic reticulum"/>
    <property type="evidence" value="ECO:0007669"/>
    <property type="project" value="InterPro"/>
</dbReference>
<evidence type="ECO:0000256" key="13">
    <source>
        <dbReference type="ARBA" id="ARBA00023180"/>
    </source>
</evidence>
<feature type="signal peptide" evidence="18">
    <location>
        <begin position="1"/>
        <end position="33"/>
    </location>
</feature>
<dbReference type="GO" id="GO:0010181">
    <property type="term" value="F:FMN binding"/>
    <property type="evidence" value="ECO:0007669"/>
    <property type="project" value="InterPro"/>
</dbReference>
<evidence type="ECO:0000313" key="21">
    <source>
        <dbReference type="Proteomes" id="UP001295423"/>
    </source>
</evidence>
<comment type="similarity">
    <text evidence="3">Belongs to the EROs family.</text>
</comment>
<evidence type="ECO:0000256" key="7">
    <source>
        <dbReference type="ARBA" id="ARBA00022824"/>
    </source>
</evidence>
<dbReference type="PROSITE" id="PS50255">
    <property type="entry name" value="CYTOCHROME_B5_2"/>
    <property type="match status" value="1"/>
</dbReference>
<evidence type="ECO:0000256" key="14">
    <source>
        <dbReference type="ARBA" id="ARBA00023284"/>
    </source>
</evidence>
<dbReference type="GO" id="GO:0015035">
    <property type="term" value="F:protein-disulfide reductase activity"/>
    <property type="evidence" value="ECO:0007669"/>
    <property type="project" value="InterPro"/>
</dbReference>
<comment type="subcellular location">
    <subcellularLocation>
        <location evidence="2">Endoplasmic reticulum membrane</location>
        <topology evidence="2">Peripheral membrane protein</topology>
        <orientation evidence="2">Lumenal side</orientation>
    </subcellularLocation>
</comment>
<dbReference type="SMART" id="SM01117">
    <property type="entry name" value="Cyt-b5"/>
    <property type="match status" value="1"/>
</dbReference>
<dbReference type="InterPro" id="IPR001199">
    <property type="entry name" value="Cyt_B5-like_heme/steroid-bd"/>
</dbReference>
<dbReference type="AlphaFoldDB" id="A0AAD2G018"/>
<protein>
    <recommendedName>
        <fullName evidence="16">fumarate reductase (NADH)</fullName>
        <ecNumber evidence="16">1.3.1.6</ecNumber>
    </recommendedName>
    <alternativeName>
        <fullName evidence="17">NADH-dependent fumarate reductase</fullName>
    </alternativeName>
</protein>
<evidence type="ECO:0000256" key="5">
    <source>
        <dbReference type="ARBA" id="ARBA00022630"/>
    </source>
</evidence>
<organism evidence="20 21">
    <name type="scientific">Cylindrotheca closterium</name>
    <dbReference type="NCBI Taxonomy" id="2856"/>
    <lineage>
        <taxon>Eukaryota</taxon>
        <taxon>Sar</taxon>
        <taxon>Stramenopiles</taxon>
        <taxon>Ochrophyta</taxon>
        <taxon>Bacillariophyta</taxon>
        <taxon>Bacillariophyceae</taxon>
        <taxon>Bacillariophycidae</taxon>
        <taxon>Bacillariales</taxon>
        <taxon>Bacillariaceae</taxon>
        <taxon>Cylindrotheca</taxon>
    </lineage>
</organism>
<keyword evidence="5" id="KW-0285">Flavoprotein</keyword>
<evidence type="ECO:0000256" key="16">
    <source>
        <dbReference type="ARBA" id="ARBA00067004"/>
    </source>
</evidence>
<evidence type="ECO:0000256" key="2">
    <source>
        <dbReference type="ARBA" id="ARBA00004367"/>
    </source>
</evidence>
<feature type="domain" description="Cytochrome b5 heme-binding" evidence="19">
    <location>
        <begin position="1061"/>
        <end position="1138"/>
    </location>
</feature>
<dbReference type="Pfam" id="PF04137">
    <property type="entry name" value="ERO1"/>
    <property type="match status" value="1"/>
</dbReference>
<dbReference type="Pfam" id="PF00890">
    <property type="entry name" value="FAD_binding_2"/>
    <property type="match status" value="1"/>
</dbReference>
<dbReference type="InterPro" id="IPR036188">
    <property type="entry name" value="FAD/NAD-bd_sf"/>
</dbReference>
<name>A0AAD2G018_9STRA</name>
<evidence type="ECO:0000256" key="11">
    <source>
        <dbReference type="ARBA" id="ARBA00023136"/>
    </source>
</evidence>
<dbReference type="InterPro" id="IPR007266">
    <property type="entry name" value="Ero1"/>
</dbReference>
<dbReference type="GO" id="GO:0005789">
    <property type="term" value="C:endoplasmic reticulum membrane"/>
    <property type="evidence" value="ECO:0007669"/>
    <property type="project" value="UniProtKB-SubCell"/>
</dbReference>
<dbReference type="GO" id="GO:0071949">
    <property type="term" value="F:FAD binding"/>
    <property type="evidence" value="ECO:0007669"/>
    <property type="project" value="InterPro"/>
</dbReference>
<dbReference type="Gene3D" id="3.10.120.10">
    <property type="entry name" value="Cytochrome b5-like heme/steroid binding domain"/>
    <property type="match status" value="1"/>
</dbReference>
<evidence type="ECO:0000256" key="6">
    <source>
        <dbReference type="ARBA" id="ARBA00022729"/>
    </source>
</evidence>
<keyword evidence="6 18" id="KW-0732">Signal</keyword>
<dbReference type="Gene3D" id="3.90.700.10">
    <property type="entry name" value="Succinate dehydrogenase/fumarate reductase flavoprotein, catalytic domain"/>
    <property type="match status" value="1"/>
</dbReference>
<evidence type="ECO:0000256" key="10">
    <source>
        <dbReference type="ARBA" id="ARBA00023002"/>
    </source>
</evidence>
<keyword evidence="11" id="KW-0472">Membrane</keyword>
<keyword evidence="14" id="KW-0676">Redox-active center</keyword>
<dbReference type="SUPFAM" id="SSF51905">
    <property type="entry name" value="FAD/NAD(P)-binding domain"/>
    <property type="match status" value="1"/>
</dbReference>
<dbReference type="Proteomes" id="UP001295423">
    <property type="component" value="Unassembled WGS sequence"/>
</dbReference>
<dbReference type="PANTHER" id="PTHR43400">
    <property type="entry name" value="FUMARATE REDUCTASE"/>
    <property type="match status" value="1"/>
</dbReference>
<dbReference type="NCBIfam" id="TIGR01813">
    <property type="entry name" value="flavo_cyto_c"/>
    <property type="match status" value="1"/>
</dbReference>
<dbReference type="EMBL" id="CAKOGP040001980">
    <property type="protein sequence ID" value="CAJ1958810.1"/>
    <property type="molecule type" value="Genomic_DNA"/>
</dbReference>
<dbReference type="SUPFAM" id="SSF55856">
    <property type="entry name" value="Cytochrome b5-like heme/steroid binding domain"/>
    <property type="match status" value="1"/>
</dbReference>
<dbReference type="InterPro" id="IPR003953">
    <property type="entry name" value="FAD-dep_OxRdtase_2_FAD-bd"/>
</dbReference>
<dbReference type="InterPro" id="IPR036400">
    <property type="entry name" value="Cyt_B5-like_heme/steroid_sf"/>
</dbReference>
<keyword evidence="13" id="KW-0325">Glycoprotein</keyword>
<dbReference type="InterPro" id="IPR010960">
    <property type="entry name" value="Flavocytochrome_c"/>
</dbReference>
<sequence length="1138" mass="124869">MVAQRRPKALMLVIPSIIMASMMILASLPLCHAISPSVDASVLEELFPTGAIDDAHCSSEDLERANDSQLNAIFRELQQTNFFKTFVVDLDAKCPLSKWRNGKDKEDDEMEEEEEEEFECDGGAEELGLDEEAEPLCTVQGGADEGAFGGFGGGNDPFGSSVLQTLGEQGFSSEPQRETFDWKQQTDMVVEGGGTPCDDDENLPETFWMDMCSSIQEGKGTKIVDLELNPERNTGYNGTHIWKSIYEENCMTTQDSCLEERVLYRLLSGLHTSTTISIAKNYYPPSKRKNRTDWESNPRYFMEKFQNHPEFIRNMHFSYVVMLRAIKKASSYLYDYDVQSRNIVDDEAAKILLKRLMDTAILRSCSSVFSAFDESLMFQQQGINLQQNFKGIFHNVSSILDCVQCQQCKLHGKMAMMGYGTALKILFMPTELVKMERNEVVALINTAARLSESLVEVRELTTNYWKTEQQQKGKNRQLAEQQAYAMDGGPPVESLDIMDRTVGAIANLGRQNLISMARENELVMLALSKHPELLVLGKHYASDPEKFLALISSIGLDSDDSSESSLASSPDAIVVGSGLAGMAAALNILDRGGTVIMVEKEHLLGGNSNKASSGINGCCPQGDSYNDSIESFRNDTIKSAGSVADLDLIGTLVDKSEQAVMWLKERANVDLSLLAQLGGHSHKRTHRPSNGMAGAEIIYHLQKELRAYEKQGKIKIMVDTRVKQLLMEGDTVIGVACESTLDGTAEDIRGDNVILATGGFASDRSKGSYLDQHRSELMSFPATAGGFSTGDGIALATDLGAATRDMDKIQIHPTGWVNPEDPSNPTKVLAAELMRGVGGMLFDKKGKRFCNELGTRAYVTDKMLEADSHYLSTGTWNQNHEVPTFFLVLSSSAAEDGKKHVDLYSHKGLLTKVEGIDALAKKMNVWSSTLSYSMRSYQQAASKGYDEFGKTSFRGVPDADLTKETFYVGTVTPVLHYCMGGIKIDTEGNVIKEDGSIIKGLHAAGEVTGGVHGNNRLGGNSLLECTVFGTIVGQKVPVKKGTSLVKRATTQNEQKGATVELPEMTMEELAKHNTEEDLWVAIDGVVYDFTEFAHEHPAGFASIYDLAGKDGSEAFAAVHNAGLLEDFEEDKKAILTIT</sequence>
<evidence type="ECO:0000313" key="20">
    <source>
        <dbReference type="EMBL" id="CAJ1958810.1"/>
    </source>
</evidence>
<dbReference type="InterPro" id="IPR037192">
    <property type="entry name" value="ERO1-like_sf"/>
</dbReference>
<evidence type="ECO:0000256" key="3">
    <source>
        <dbReference type="ARBA" id="ARBA00008277"/>
    </source>
</evidence>
<dbReference type="GO" id="GO:0016972">
    <property type="term" value="F:thiol oxidase activity"/>
    <property type="evidence" value="ECO:0007669"/>
    <property type="project" value="InterPro"/>
</dbReference>
<keyword evidence="12" id="KW-1015">Disulfide bond</keyword>
<evidence type="ECO:0000256" key="15">
    <source>
        <dbReference type="ARBA" id="ARBA00050832"/>
    </source>
</evidence>
<feature type="chain" id="PRO_5042110446" description="fumarate reductase (NADH)" evidence="18">
    <location>
        <begin position="34"/>
        <end position="1138"/>
    </location>
</feature>
<reference evidence="20" key="1">
    <citation type="submission" date="2023-08" db="EMBL/GenBank/DDBJ databases">
        <authorList>
            <person name="Audoor S."/>
            <person name="Bilcke G."/>
        </authorList>
    </citation>
    <scope>NUCLEOTIDE SEQUENCE</scope>
</reference>
<dbReference type="PANTHER" id="PTHR43400:SF1">
    <property type="entry name" value="FUMARATE REDUCTASE"/>
    <property type="match status" value="1"/>
</dbReference>
<proteinExistence type="inferred from homology"/>
<dbReference type="SUPFAM" id="SSF110019">
    <property type="entry name" value="ERO1-like"/>
    <property type="match status" value="1"/>
</dbReference>
<dbReference type="SUPFAM" id="SSF56425">
    <property type="entry name" value="Succinate dehydrogenase/fumarate reductase flavoprotein, catalytic domain"/>
    <property type="match status" value="1"/>
</dbReference>
<comment type="cofactor">
    <cofactor evidence="1">
        <name>FAD</name>
        <dbReference type="ChEBI" id="CHEBI:57692"/>
    </cofactor>
</comment>
<accession>A0AAD2G018</accession>
<comment type="catalytic activity">
    <reaction evidence="15">
        <text>succinate + NAD(+) = fumarate + NADH + H(+)</text>
        <dbReference type="Rhea" id="RHEA:18281"/>
        <dbReference type="ChEBI" id="CHEBI:15378"/>
        <dbReference type="ChEBI" id="CHEBI:29806"/>
        <dbReference type="ChEBI" id="CHEBI:30031"/>
        <dbReference type="ChEBI" id="CHEBI:57540"/>
        <dbReference type="ChEBI" id="CHEBI:57945"/>
        <dbReference type="EC" id="1.3.1.6"/>
    </reaction>
</comment>
<dbReference type="Gene3D" id="3.50.50.60">
    <property type="entry name" value="FAD/NAD(P)-binding domain"/>
    <property type="match status" value="1"/>
</dbReference>
<dbReference type="GO" id="GO:0016156">
    <property type="term" value="F:fumarate reductase (NADH) activity"/>
    <property type="evidence" value="ECO:0007669"/>
    <property type="project" value="UniProtKB-EC"/>
</dbReference>
<gene>
    <name evidence="20" type="ORF">CYCCA115_LOCUS17362</name>
</gene>
<keyword evidence="10" id="KW-0560">Oxidoreductase</keyword>
<evidence type="ECO:0000256" key="8">
    <source>
        <dbReference type="ARBA" id="ARBA00022827"/>
    </source>
</evidence>
<evidence type="ECO:0000256" key="1">
    <source>
        <dbReference type="ARBA" id="ARBA00001974"/>
    </source>
</evidence>
<evidence type="ECO:0000256" key="12">
    <source>
        <dbReference type="ARBA" id="ARBA00023157"/>
    </source>
</evidence>
<dbReference type="InterPro" id="IPR027477">
    <property type="entry name" value="Succ_DH/fumarate_Rdtase_cat_sf"/>
</dbReference>
<comment type="caution">
    <text evidence="20">The sequence shown here is derived from an EMBL/GenBank/DDBJ whole genome shotgun (WGS) entry which is preliminary data.</text>
</comment>
<evidence type="ECO:0000259" key="19">
    <source>
        <dbReference type="PROSITE" id="PS50255"/>
    </source>
</evidence>
<evidence type="ECO:0000256" key="18">
    <source>
        <dbReference type="SAM" id="SignalP"/>
    </source>
</evidence>
<keyword evidence="21" id="KW-1185">Reference proteome</keyword>
<keyword evidence="8" id="KW-0274">FAD</keyword>
<evidence type="ECO:0000256" key="17">
    <source>
        <dbReference type="ARBA" id="ARBA00077246"/>
    </source>
</evidence>